<dbReference type="PANTHER" id="PTHR30251:SF2">
    <property type="entry name" value="FIMBRIAL CHAPERONE YADV-RELATED"/>
    <property type="match status" value="1"/>
</dbReference>
<evidence type="ECO:0000256" key="3">
    <source>
        <dbReference type="ARBA" id="ARBA00022558"/>
    </source>
</evidence>
<dbReference type="GO" id="GO:0071555">
    <property type="term" value="P:cell wall organization"/>
    <property type="evidence" value="ECO:0007669"/>
    <property type="project" value="InterPro"/>
</dbReference>
<dbReference type="FunFam" id="2.60.40.10:FF:000458">
    <property type="entry name" value="Molecular chaperone FimC"/>
    <property type="match status" value="1"/>
</dbReference>
<feature type="signal peptide" evidence="7">
    <location>
        <begin position="1"/>
        <end position="25"/>
    </location>
</feature>
<reference evidence="11" key="1">
    <citation type="submission" date="2017-12" db="EMBL/GenBank/DDBJ databases">
        <title>FDA dAtabase for Regulatory Grade micrObial Sequences (FDA-ARGOS): Supporting development and validation of Infectious Disease Dx tests.</title>
        <authorList>
            <person name="Hoffmann M."/>
            <person name="Allard M."/>
            <person name="Evans P."/>
            <person name="Brown E."/>
            <person name="Tallon L."/>
            <person name="Sadzewicz L."/>
            <person name="Sengamalay N."/>
            <person name="Ott S."/>
            <person name="Godinez A."/>
            <person name="Nagaraj S."/>
            <person name="Vavikolanu K."/>
            <person name="Aluvathingal J."/>
            <person name="Nadendla S."/>
            <person name="Sichtig H."/>
        </authorList>
    </citation>
    <scope>NUCLEOTIDE SEQUENCE [LARGE SCALE GENOMIC DNA]</scope>
    <source>
        <strain evidence="11">FDAARGOS_129</strain>
    </source>
</reference>
<dbReference type="PRINTS" id="PR00969">
    <property type="entry name" value="CHAPERONPILI"/>
</dbReference>
<dbReference type="EMBL" id="CP014019">
    <property type="protein sequence ID" value="AVF44514.1"/>
    <property type="molecule type" value="Genomic_DNA"/>
</dbReference>
<keyword evidence="4 7" id="KW-0732">Signal</keyword>
<name>A0A2L1VH55_ACINO</name>
<keyword evidence="6" id="KW-0143">Chaperone</keyword>
<dbReference type="AlphaFoldDB" id="A0A2L1VH55"/>
<sequence>MLFRGRKFFWGMACLQAVLASIGHAEIILHGTRIIYPSDAREVSLQLSNNGTTPSLVQAWIDDGNSKSTPDESKVPFIITPPISRVEPTKGQTLRITALPSASQLDQNKESIFWLNVLDIPPKPEGKKQVNNEPLPNNFLQLAIRSRIKFFYRPVNLKENIDTLSEKIQWVKNGEILLIKNPTPFYITMSSIFQEVNHQKIDLLKQGLMLSPFSEDQIKLKNSNITNMSFVYINDYGGRIEQTIKF</sequence>
<keyword evidence="5" id="KW-0574">Periplasm</keyword>
<dbReference type="InterPro" id="IPR001829">
    <property type="entry name" value="Pili_assmbl_chaperone_bac"/>
</dbReference>
<feature type="chain" id="PRO_5030053514" evidence="7">
    <location>
        <begin position="26"/>
        <end position="246"/>
    </location>
</feature>
<dbReference type="Pfam" id="PF02753">
    <property type="entry name" value="PapD_C"/>
    <property type="match status" value="1"/>
</dbReference>
<keyword evidence="3" id="KW-1029">Fimbrium biogenesis</keyword>
<evidence type="ECO:0000256" key="2">
    <source>
        <dbReference type="ARBA" id="ARBA00007399"/>
    </source>
</evidence>
<comment type="similarity">
    <text evidence="2">Belongs to the periplasmic pilus chaperone family.</text>
</comment>
<dbReference type="Pfam" id="PF00345">
    <property type="entry name" value="PapD_N"/>
    <property type="match status" value="1"/>
</dbReference>
<feature type="domain" description="Pili assembly chaperone C-terminal" evidence="9">
    <location>
        <begin position="179"/>
        <end position="240"/>
    </location>
</feature>
<evidence type="ECO:0000256" key="6">
    <source>
        <dbReference type="ARBA" id="ARBA00023186"/>
    </source>
</evidence>
<dbReference type="GO" id="GO:0030288">
    <property type="term" value="C:outer membrane-bounded periplasmic space"/>
    <property type="evidence" value="ECO:0007669"/>
    <property type="project" value="InterPro"/>
</dbReference>
<dbReference type="Proteomes" id="UP000237921">
    <property type="component" value="Chromosome"/>
</dbReference>
<evidence type="ECO:0000313" key="10">
    <source>
        <dbReference type="EMBL" id="AVF44514.1"/>
    </source>
</evidence>
<dbReference type="PANTHER" id="PTHR30251">
    <property type="entry name" value="PILUS ASSEMBLY CHAPERONE"/>
    <property type="match status" value="1"/>
</dbReference>
<evidence type="ECO:0000259" key="9">
    <source>
        <dbReference type="Pfam" id="PF02753"/>
    </source>
</evidence>
<evidence type="ECO:0000259" key="8">
    <source>
        <dbReference type="Pfam" id="PF00345"/>
    </source>
</evidence>
<gene>
    <name evidence="10" type="ORF">AL533_09000</name>
</gene>
<dbReference type="RefSeq" id="WP_016805338.1">
    <property type="nucleotide sequence ID" value="NZ_BKRJ01000017.1"/>
</dbReference>
<comment type="subcellular location">
    <subcellularLocation>
        <location evidence="1">Periplasm</location>
    </subcellularLocation>
</comment>
<evidence type="ECO:0000256" key="5">
    <source>
        <dbReference type="ARBA" id="ARBA00022764"/>
    </source>
</evidence>
<evidence type="ECO:0000313" key="11">
    <source>
        <dbReference type="Proteomes" id="UP000237921"/>
    </source>
</evidence>
<evidence type="ECO:0000256" key="7">
    <source>
        <dbReference type="SAM" id="SignalP"/>
    </source>
</evidence>
<dbReference type="InterPro" id="IPR016147">
    <property type="entry name" value="Pili_assmbl_chaperone_N"/>
</dbReference>
<organism evidence="10 11">
    <name type="scientific">Acinetobacter nosocomialis</name>
    <dbReference type="NCBI Taxonomy" id="106654"/>
    <lineage>
        <taxon>Bacteria</taxon>
        <taxon>Pseudomonadati</taxon>
        <taxon>Pseudomonadota</taxon>
        <taxon>Gammaproteobacteria</taxon>
        <taxon>Moraxellales</taxon>
        <taxon>Moraxellaceae</taxon>
        <taxon>Acinetobacter</taxon>
        <taxon>Acinetobacter calcoaceticus/baumannii complex</taxon>
    </lineage>
</organism>
<evidence type="ECO:0000256" key="4">
    <source>
        <dbReference type="ARBA" id="ARBA00022729"/>
    </source>
</evidence>
<dbReference type="InterPro" id="IPR016148">
    <property type="entry name" value="Pili_assmbl_chaperone_C"/>
</dbReference>
<proteinExistence type="inferred from homology"/>
<dbReference type="SUPFAM" id="SSF49584">
    <property type="entry name" value="Periplasmic chaperone C-domain"/>
    <property type="match status" value="1"/>
</dbReference>
<dbReference type="Gene3D" id="2.60.40.10">
    <property type="entry name" value="Immunoglobulins"/>
    <property type="match status" value="2"/>
</dbReference>
<dbReference type="InterPro" id="IPR008962">
    <property type="entry name" value="PapD-like_sf"/>
</dbReference>
<dbReference type="InterPro" id="IPR013783">
    <property type="entry name" value="Ig-like_fold"/>
</dbReference>
<evidence type="ECO:0000256" key="1">
    <source>
        <dbReference type="ARBA" id="ARBA00004418"/>
    </source>
</evidence>
<protein>
    <submittedName>
        <fullName evidence="10">Pilus assembly protein</fullName>
    </submittedName>
</protein>
<dbReference type="InterPro" id="IPR050643">
    <property type="entry name" value="Periplasmic_pilus_chap"/>
</dbReference>
<accession>A0A2L1VH55</accession>
<dbReference type="InterPro" id="IPR036316">
    <property type="entry name" value="Pili_assmbl_chap_C_dom_sf"/>
</dbReference>
<dbReference type="SUPFAM" id="SSF49354">
    <property type="entry name" value="PapD-like"/>
    <property type="match status" value="1"/>
</dbReference>
<feature type="domain" description="Pili assembly chaperone N-terminal" evidence="8">
    <location>
        <begin position="27"/>
        <end position="157"/>
    </location>
</feature>